<accession>A0A8X6JDQ9</accession>
<organism evidence="1 2">
    <name type="scientific">Trichonephila clavata</name>
    <name type="common">Joro spider</name>
    <name type="synonym">Nephila clavata</name>
    <dbReference type="NCBI Taxonomy" id="2740835"/>
    <lineage>
        <taxon>Eukaryota</taxon>
        <taxon>Metazoa</taxon>
        <taxon>Ecdysozoa</taxon>
        <taxon>Arthropoda</taxon>
        <taxon>Chelicerata</taxon>
        <taxon>Arachnida</taxon>
        <taxon>Araneae</taxon>
        <taxon>Araneomorphae</taxon>
        <taxon>Entelegynae</taxon>
        <taxon>Araneoidea</taxon>
        <taxon>Nephilidae</taxon>
        <taxon>Trichonephila</taxon>
    </lineage>
</organism>
<dbReference type="Proteomes" id="UP000887116">
    <property type="component" value="Unassembled WGS sequence"/>
</dbReference>
<protein>
    <submittedName>
        <fullName evidence="1">Uncharacterized protein</fullName>
    </submittedName>
</protein>
<sequence>MYVHGVSKPSCSEMQRLESLLAHVSHQLTMIRNKRLVKSSPRVYWPNKLFNFKDIPSSGTLICGYLFTNKFVSTRNNIRFGRNKSSD</sequence>
<keyword evidence="2" id="KW-1185">Reference proteome</keyword>
<dbReference type="EMBL" id="BMAO01015590">
    <property type="protein sequence ID" value="GFR02826.1"/>
    <property type="molecule type" value="Genomic_DNA"/>
</dbReference>
<evidence type="ECO:0000313" key="1">
    <source>
        <dbReference type="EMBL" id="GFR02826.1"/>
    </source>
</evidence>
<proteinExistence type="predicted"/>
<comment type="caution">
    <text evidence="1">The sequence shown here is derived from an EMBL/GenBank/DDBJ whole genome shotgun (WGS) entry which is preliminary data.</text>
</comment>
<name>A0A8X6JDQ9_TRICU</name>
<dbReference type="AlphaFoldDB" id="A0A8X6JDQ9"/>
<reference evidence="1" key="1">
    <citation type="submission" date="2020-07" db="EMBL/GenBank/DDBJ databases">
        <title>Multicomponent nature underlies the extraordinary mechanical properties of spider dragline silk.</title>
        <authorList>
            <person name="Kono N."/>
            <person name="Nakamura H."/>
            <person name="Mori M."/>
            <person name="Yoshida Y."/>
            <person name="Ohtoshi R."/>
            <person name="Malay A.D."/>
            <person name="Moran D.A.P."/>
            <person name="Tomita M."/>
            <person name="Numata K."/>
            <person name="Arakawa K."/>
        </authorList>
    </citation>
    <scope>NUCLEOTIDE SEQUENCE</scope>
</reference>
<evidence type="ECO:0000313" key="2">
    <source>
        <dbReference type="Proteomes" id="UP000887116"/>
    </source>
</evidence>
<gene>
    <name evidence="1" type="ORF">TNCT_232951</name>
</gene>